<evidence type="ECO:0000256" key="1">
    <source>
        <dbReference type="SAM" id="SignalP"/>
    </source>
</evidence>
<keyword evidence="1" id="KW-0732">Signal</keyword>
<gene>
    <name evidence="2" type="ORF">J2X06_000484</name>
</gene>
<proteinExistence type="predicted"/>
<keyword evidence="3" id="KW-1185">Reference proteome</keyword>
<evidence type="ECO:0000313" key="3">
    <source>
        <dbReference type="Proteomes" id="UP001251524"/>
    </source>
</evidence>
<reference evidence="2 3" key="1">
    <citation type="submission" date="2023-07" db="EMBL/GenBank/DDBJ databases">
        <title>Sorghum-associated microbial communities from plants grown in Nebraska, USA.</title>
        <authorList>
            <person name="Schachtman D."/>
        </authorList>
    </citation>
    <scope>NUCLEOTIDE SEQUENCE [LARGE SCALE GENOMIC DNA]</scope>
    <source>
        <strain evidence="2 3">BE198</strain>
    </source>
</reference>
<feature type="signal peptide" evidence="1">
    <location>
        <begin position="1"/>
        <end position="28"/>
    </location>
</feature>
<accession>A0ABU1W7H2</accession>
<feature type="chain" id="PRO_5047218773" evidence="1">
    <location>
        <begin position="29"/>
        <end position="136"/>
    </location>
</feature>
<comment type="caution">
    <text evidence="2">The sequence shown here is derived from an EMBL/GenBank/DDBJ whole genome shotgun (WGS) entry which is preliminary data.</text>
</comment>
<dbReference type="RefSeq" id="WP_310057799.1">
    <property type="nucleotide sequence ID" value="NZ_JAVDVY010000001.1"/>
</dbReference>
<name>A0ABU1W7H2_9GAMM</name>
<dbReference type="Proteomes" id="UP001251524">
    <property type="component" value="Unassembled WGS sequence"/>
</dbReference>
<evidence type="ECO:0000313" key="2">
    <source>
        <dbReference type="EMBL" id="MDR7133300.1"/>
    </source>
</evidence>
<sequence length="136" mass="14639">MAKSLPISAAVLLTLALADVAAIRDAQAGDPTPDRSLVASDCLSMKARPNGPAHLRNACEYDVEYVYCSVDGPSNKCAHARFGYQAIEARGESPSPFPSEHTYRYGACRNDGREGSVSIEGVRFDGDKLVFDCVRI</sequence>
<organism evidence="2 3">
    <name type="scientific">Lysobacter niastensis</name>
    <dbReference type="NCBI Taxonomy" id="380629"/>
    <lineage>
        <taxon>Bacteria</taxon>
        <taxon>Pseudomonadati</taxon>
        <taxon>Pseudomonadota</taxon>
        <taxon>Gammaproteobacteria</taxon>
        <taxon>Lysobacterales</taxon>
        <taxon>Lysobacteraceae</taxon>
        <taxon>Lysobacter</taxon>
    </lineage>
</organism>
<protein>
    <submittedName>
        <fullName evidence="2">Uncharacterized protein</fullName>
    </submittedName>
</protein>
<dbReference type="EMBL" id="JAVDVY010000001">
    <property type="protein sequence ID" value="MDR7133300.1"/>
    <property type="molecule type" value="Genomic_DNA"/>
</dbReference>